<sequence length="179" mass="21382">MKYNLFERKIATSWEEAEKKLLKSTDLDGERIDEDYKKAFPYDYNPEIHFIYKGELTGPYRIEKDFSLYFYNDREQVELRYRFLGEGEILEGDNIKQVPSPSPFHNWNGEEWVYDIELERKYLNGKIQITEREMEVTQAQITSRKSLGMYIASLEAKVSELLKRHSDLCYELSETYKGE</sequence>
<accession>A0A9W6GIH4</accession>
<gene>
    <name evidence="1" type="ORF">PM10SUCC1_02780</name>
</gene>
<proteinExistence type="predicted"/>
<comment type="caution">
    <text evidence="1">The sequence shown here is derived from an EMBL/GenBank/DDBJ whole genome shotgun (WGS) entry which is preliminary data.</text>
</comment>
<evidence type="ECO:0000313" key="2">
    <source>
        <dbReference type="Proteomes" id="UP001144471"/>
    </source>
</evidence>
<dbReference type="Proteomes" id="UP001144471">
    <property type="component" value="Unassembled WGS sequence"/>
</dbReference>
<dbReference type="EMBL" id="BSDY01000001">
    <property type="protein sequence ID" value="GLI54763.1"/>
    <property type="molecule type" value="Genomic_DNA"/>
</dbReference>
<organism evidence="1 2">
    <name type="scientific">Propionigenium maris DSM 9537</name>
    <dbReference type="NCBI Taxonomy" id="1123000"/>
    <lineage>
        <taxon>Bacteria</taxon>
        <taxon>Fusobacteriati</taxon>
        <taxon>Fusobacteriota</taxon>
        <taxon>Fusobacteriia</taxon>
        <taxon>Fusobacteriales</taxon>
        <taxon>Fusobacteriaceae</taxon>
        <taxon>Propionigenium</taxon>
    </lineage>
</organism>
<protein>
    <submittedName>
        <fullName evidence="1">Uncharacterized protein</fullName>
    </submittedName>
</protein>
<keyword evidence="2" id="KW-1185">Reference proteome</keyword>
<reference evidence="1" key="1">
    <citation type="submission" date="2022-12" db="EMBL/GenBank/DDBJ databases">
        <title>Reference genome sequencing for broad-spectrum identification of bacterial and archaeal isolates by mass spectrometry.</title>
        <authorList>
            <person name="Sekiguchi Y."/>
            <person name="Tourlousse D.M."/>
        </authorList>
    </citation>
    <scope>NUCLEOTIDE SEQUENCE</scope>
    <source>
        <strain evidence="1">10succ1</strain>
    </source>
</reference>
<evidence type="ECO:0000313" key="1">
    <source>
        <dbReference type="EMBL" id="GLI54763.1"/>
    </source>
</evidence>
<name>A0A9W6GIH4_9FUSO</name>
<dbReference type="RefSeq" id="WP_281832772.1">
    <property type="nucleotide sequence ID" value="NZ_BSDY01000001.1"/>
</dbReference>
<dbReference type="AlphaFoldDB" id="A0A9W6GIH4"/>